<dbReference type="InterPro" id="IPR041796">
    <property type="entry name" value="Mre11_N"/>
</dbReference>
<accession>E6MF96</accession>
<proteinExistence type="predicted"/>
<dbReference type="Pfam" id="PF00149">
    <property type="entry name" value="Metallophos"/>
    <property type="match status" value="1"/>
</dbReference>
<evidence type="ECO:0000313" key="3">
    <source>
        <dbReference type="EMBL" id="EFV02256.1"/>
    </source>
</evidence>
<evidence type="ECO:0000256" key="1">
    <source>
        <dbReference type="ARBA" id="ARBA00022801"/>
    </source>
</evidence>
<evidence type="ECO:0000259" key="2">
    <source>
        <dbReference type="Pfam" id="PF00149"/>
    </source>
</evidence>
<dbReference type="PANTHER" id="PTHR30337">
    <property type="entry name" value="COMPONENT OF ATP-DEPENDENT DSDNA EXONUCLEASE"/>
    <property type="match status" value="1"/>
</dbReference>
<feature type="domain" description="Calcineurin-like phosphoesterase" evidence="2">
    <location>
        <begin position="4"/>
        <end position="194"/>
    </location>
</feature>
<keyword evidence="4" id="KW-1185">Reference proteome</keyword>
<dbReference type="AlphaFoldDB" id="E6MF96"/>
<sequence length="366" mass="42157">MKISFIHTGDIHLGRQFHFKGGDPELGERRRMELWKTFDKIIQTAEKNHIHYLIISGDLFDSLETDIKLLKMVSERLSRLTVSKVIICPGNHDYYSPASLYGLVAWPENVTIFKSGKMEDVYFEDTQTHIYGLGWTRDTYKQMPFNAGHLPVQETDNNILVLHGDAFNVQSPFMPIDLSLFDYFDYVALGHIHKGTFLNKRAAYCGCPEPLSFKDGGDCGIVVGQIDRHHLQTQNVLTQKRRFITRIIGVEPGMTMDDLRRICTGVDKEPARMRHLYRLKLEGYHNVDLSLEWLQEELSHLFYYLELDGNALEPDLDIDRLLEENADNIIGRFIQEMRRNGTDPVAKKALYYGVEGLLQHGGNHEN</sequence>
<dbReference type="CDD" id="cd00840">
    <property type="entry name" value="MPP_Mre11_N"/>
    <property type="match status" value="1"/>
</dbReference>
<dbReference type="OrthoDB" id="9773856at2"/>
<dbReference type="InterPro" id="IPR050535">
    <property type="entry name" value="DNA_Repair-Maintenance_Comp"/>
</dbReference>
<dbReference type="SUPFAM" id="SSF56300">
    <property type="entry name" value="Metallo-dependent phosphatases"/>
    <property type="match status" value="1"/>
</dbReference>
<dbReference type="Proteomes" id="UP000004754">
    <property type="component" value="Unassembled WGS sequence"/>
</dbReference>
<dbReference type="Gene3D" id="3.60.21.10">
    <property type="match status" value="1"/>
</dbReference>
<organism evidence="3 4">
    <name type="scientific">Pseudoramibacter alactolyticus ATCC 23263</name>
    <dbReference type="NCBI Taxonomy" id="887929"/>
    <lineage>
        <taxon>Bacteria</taxon>
        <taxon>Bacillati</taxon>
        <taxon>Bacillota</taxon>
        <taxon>Clostridia</taxon>
        <taxon>Eubacteriales</taxon>
        <taxon>Eubacteriaceae</taxon>
        <taxon>Pseudoramibacter</taxon>
    </lineage>
</organism>
<dbReference type="eggNOG" id="COG0420">
    <property type="taxonomic scope" value="Bacteria"/>
</dbReference>
<dbReference type="InterPro" id="IPR029052">
    <property type="entry name" value="Metallo-depent_PP-like"/>
</dbReference>
<name>E6MF96_9FIRM</name>
<dbReference type="STRING" id="887929.HMP0721_0679"/>
<dbReference type="GO" id="GO:0016787">
    <property type="term" value="F:hydrolase activity"/>
    <property type="evidence" value="ECO:0007669"/>
    <property type="project" value="UniProtKB-KW"/>
</dbReference>
<protein>
    <submittedName>
        <fullName evidence="3">Ser/Thr phosphatase family protein</fullName>
    </submittedName>
</protein>
<gene>
    <name evidence="3" type="ORF">HMP0721_0679</name>
</gene>
<dbReference type="EMBL" id="AEQN01000011">
    <property type="protein sequence ID" value="EFV02256.1"/>
    <property type="molecule type" value="Genomic_DNA"/>
</dbReference>
<dbReference type="RefSeq" id="WP_006598101.1">
    <property type="nucleotide sequence ID" value="NZ_GL622359.1"/>
</dbReference>
<keyword evidence="1" id="KW-0378">Hydrolase</keyword>
<dbReference type="PANTHER" id="PTHR30337:SF7">
    <property type="entry name" value="PHOSPHOESTERASE"/>
    <property type="match status" value="1"/>
</dbReference>
<evidence type="ECO:0000313" key="4">
    <source>
        <dbReference type="Proteomes" id="UP000004754"/>
    </source>
</evidence>
<reference evidence="3 4" key="1">
    <citation type="submission" date="2010-12" db="EMBL/GenBank/DDBJ databases">
        <authorList>
            <person name="Muzny D."/>
            <person name="Qin X."/>
            <person name="Deng J."/>
            <person name="Jiang H."/>
            <person name="Liu Y."/>
            <person name="Qu J."/>
            <person name="Song X.-Z."/>
            <person name="Zhang L."/>
            <person name="Thornton R."/>
            <person name="Coyle M."/>
            <person name="Francisco L."/>
            <person name="Jackson L."/>
            <person name="Javaid M."/>
            <person name="Korchina V."/>
            <person name="Kovar C."/>
            <person name="Mata R."/>
            <person name="Mathew T."/>
            <person name="Ngo R."/>
            <person name="Nguyen L."/>
            <person name="Nguyen N."/>
            <person name="Okwuonu G."/>
            <person name="Ongeri F."/>
            <person name="Pham C."/>
            <person name="Simmons D."/>
            <person name="Wilczek-Boney K."/>
            <person name="Hale W."/>
            <person name="Jakkamsetti A."/>
            <person name="Pham P."/>
            <person name="Ruth R."/>
            <person name="San Lucas F."/>
            <person name="Warren J."/>
            <person name="Zhang J."/>
            <person name="Zhao Z."/>
            <person name="Zhou C."/>
            <person name="Zhu D."/>
            <person name="Lee S."/>
            <person name="Bess C."/>
            <person name="Blankenburg K."/>
            <person name="Forbes L."/>
            <person name="Fu Q."/>
            <person name="Gubbala S."/>
            <person name="Hirani K."/>
            <person name="Jayaseelan J.C."/>
            <person name="Lara F."/>
            <person name="Munidasa M."/>
            <person name="Palculict T."/>
            <person name="Patil S."/>
            <person name="Pu L.-L."/>
            <person name="Saada N."/>
            <person name="Tang L."/>
            <person name="Weissenberger G."/>
            <person name="Zhu Y."/>
            <person name="Hemphill L."/>
            <person name="Shang Y."/>
            <person name="Youmans B."/>
            <person name="Ayvaz T."/>
            <person name="Ross M."/>
            <person name="Santibanez J."/>
            <person name="Aqrawi P."/>
            <person name="Gross S."/>
            <person name="Joshi V."/>
            <person name="Fowler G."/>
            <person name="Nazareth L."/>
            <person name="Reid J."/>
            <person name="Worley K."/>
            <person name="Petrosino J."/>
            <person name="Highlander S."/>
            <person name="Gibbs R."/>
        </authorList>
    </citation>
    <scope>NUCLEOTIDE SEQUENCE [LARGE SCALE GENOMIC DNA]</scope>
    <source>
        <strain evidence="3 4">ATCC 23263</strain>
    </source>
</reference>
<comment type="caution">
    <text evidence="3">The sequence shown here is derived from an EMBL/GenBank/DDBJ whole genome shotgun (WGS) entry which is preliminary data.</text>
</comment>
<dbReference type="HOGENOM" id="CLU_026621_0_1_9"/>
<dbReference type="InterPro" id="IPR004843">
    <property type="entry name" value="Calcineurin-like_PHP"/>
</dbReference>